<proteinExistence type="predicted"/>
<evidence type="ECO:0000313" key="1">
    <source>
        <dbReference type="EMBL" id="GIY80070.1"/>
    </source>
</evidence>
<dbReference type="AlphaFoldDB" id="A0AAV4WFH8"/>
<keyword evidence="2" id="KW-1185">Reference proteome</keyword>
<dbReference type="Proteomes" id="UP001054945">
    <property type="component" value="Unassembled WGS sequence"/>
</dbReference>
<dbReference type="EMBL" id="BPLR01015960">
    <property type="protein sequence ID" value="GIY80070.1"/>
    <property type="molecule type" value="Genomic_DNA"/>
</dbReference>
<organism evidence="1 2">
    <name type="scientific">Caerostris extrusa</name>
    <name type="common">Bark spider</name>
    <name type="synonym">Caerostris bankana</name>
    <dbReference type="NCBI Taxonomy" id="172846"/>
    <lineage>
        <taxon>Eukaryota</taxon>
        <taxon>Metazoa</taxon>
        <taxon>Ecdysozoa</taxon>
        <taxon>Arthropoda</taxon>
        <taxon>Chelicerata</taxon>
        <taxon>Arachnida</taxon>
        <taxon>Araneae</taxon>
        <taxon>Araneomorphae</taxon>
        <taxon>Entelegynae</taxon>
        <taxon>Araneoidea</taxon>
        <taxon>Araneidae</taxon>
        <taxon>Caerostris</taxon>
    </lineage>
</organism>
<name>A0AAV4WFH8_CAEEX</name>
<protein>
    <submittedName>
        <fullName evidence="1">Uncharacterized protein</fullName>
    </submittedName>
</protein>
<gene>
    <name evidence="1" type="ORF">CEXT_246881</name>
</gene>
<accession>A0AAV4WFH8</accession>
<comment type="caution">
    <text evidence="1">The sequence shown here is derived from an EMBL/GenBank/DDBJ whole genome shotgun (WGS) entry which is preliminary data.</text>
</comment>
<evidence type="ECO:0000313" key="2">
    <source>
        <dbReference type="Proteomes" id="UP001054945"/>
    </source>
</evidence>
<reference evidence="1 2" key="1">
    <citation type="submission" date="2021-06" db="EMBL/GenBank/DDBJ databases">
        <title>Caerostris extrusa draft genome.</title>
        <authorList>
            <person name="Kono N."/>
            <person name="Arakawa K."/>
        </authorList>
    </citation>
    <scope>NUCLEOTIDE SEQUENCE [LARGE SCALE GENOMIC DNA]</scope>
</reference>
<sequence>MPIFYREGSIRIRSILTINSGFHRYRPHGGSVQTFFSENSIYNPSFFCLDQLNGHPTLTTRAGISGESYGYGDVGRVYFAGNYCKTRPLRTSRLLVYPANGNAAGNIAKAADLTHELYCSWHNHYWDFPSSLLEGQCTYLLQQFTESGRQVFNYRYRH</sequence>